<protein>
    <submittedName>
        <fullName evidence="3">Putative Enoyl-CoA hydratase</fullName>
        <ecNumber evidence="3">4.2.1.17</ecNumber>
    </submittedName>
</protein>
<dbReference type="RefSeq" id="WP_053377992.1">
    <property type="nucleotide sequence ID" value="NZ_CP011801.1"/>
</dbReference>
<gene>
    <name evidence="3" type="ORF">NITMOv2_0051</name>
</gene>
<evidence type="ECO:0000313" key="4">
    <source>
        <dbReference type="Proteomes" id="UP000069205"/>
    </source>
</evidence>
<dbReference type="Gene3D" id="1.10.12.10">
    <property type="entry name" value="Lyase 2-enoyl-coa Hydratase, Chain A, domain 2"/>
    <property type="match status" value="1"/>
</dbReference>
<name>A0A0K2G6E1_NITMO</name>
<dbReference type="Gene3D" id="3.90.226.10">
    <property type="entry name" value="2-enoyl-CoA Hydratase, Chain A, domain 1"/>
    <property type="match status" value="1"/>
</dbReference>
<dbReference type="InterPro" id="IPR014748">
    <property type="entry name" value="Enoyl-CoA_hydra_C"/>
</dbReference>
<sequence length="283" mass="30429">MKESASILVESNNGLARVTLNRPHRRNAFDAGMVSALCSTFESLGQDSSVRAIVLTGAGSLFCAGADLDWLAPDRTITAQDAQDDAERLLAMFRTIDACPCPVIGRIQGGAYGGGLGLIAVCDIAVAVADATFAFSEVRLGLVPAVIAPFILRKTGESFVRRYGLIGEPFSSSTAAAAGLVHEAVDSAALDKRVHELVELVLRLPPRAVRDTKAWISRLHQVPEDRIWRLGVQTNVRARLSAEAQEGLRAFRERRTPDWAASADGRETASPEEKPHDVDARST</sequence>
<dbReference type="KEGG" id="nmv:NITMOv2_0051"/>
<dbReference type="CDD" id="cd06558">
    <property type="entry name" value="crotonase-like"/>
    <property type="match status" value="1"/>
</dbReference>
<dbReference type="EC" id="4.2.1.17" evidence="3"/>
<accession>A0A0K2G6E1</accession>
<keyword evidence="3" id="KW-0456">Lyase</keyword>
<keyword evidence="4" id="KW-1185">Reference proteome</keyword>
<dbReference type="GO" id="GO:0004300">
    <property type="term" value="F:enoyl-CoA hydratase activity"/>
    <property type="evidence" value="ECO:0007669"/>
    <property type="project" value="UniProtKB-EC"/>
</dbReference>
<proteinExistence type="inferred from homology"/>
<reference evidence="3 4" key="1">
    <citation type="journal article" date="2015" name="Proc. Natl. Acad. Sci. U.S.A.">
        <title>Expanded metabolic versatility of ubiquitous nitrite-oxidizing bacteria from the genus Nitrospira.</title>
        <authorList>
            <person name="Koch H."/>
            <person name="Lucker S."/>
            <person name="Albertsen M."/>
            <person name="Kitzinger K."/>
            <person name="Herbold C."/>
            <person name="Spieck E."/>
            <person name="Nielsen P.H."/>
            <person name="Wagner M."/>
            <person name="Daims H."/>
        </authorList>
    </citation>
    <scope>NUCLEOTIDE SEQUENCE [LARGE SCALE GENOMIC DNA]</scope>
    <source>
        <strain evidence="3 4">NSP M-1</strain>
    </source>
</reference>
<dbReference type="PANTHER" id="PTHR42964">
    <property type="entry name" value="ENOYL-COA HYDRATASE"/>
    <property type="match status" value="1"/>
</dbReference>
<evidence type="ECO:0000256" key="2">
    <source>
        <dbReference type="SAM" id="MobiDB-lite"/>
    </source>
</evidence>
<feature type="compositionally biased region" description="Basic and acidic residues" evidence="2">
    <location>
        <begin position="264"/>
        <end position="283"/>
    </location>
</feature>
<dbReference type="Pfam" id="PF00378">
    <property type="entry name" value="ECH_1"/>
    <property type="match status" value="1"/>
</dbReference>
<dbReference type="PATRIC" id="fig|42253.5.peg.53"/>
<dbReference type="SUPFAM" id="SSF52096">
    <property type="entry name" value="ClpP/crotonase"/>
    <property type="match status" value="1"/>
</dbReference>
<evidence type="ECO:0000256" key="1">
    <source>
        <dbReference type="ARBA" id="ARBA00005254"/>
    </source>
</evidence>
<evidence type="ECO:0000313" key="3">
    <source>
        <dbReference type="EMBL" id="ALA56495.1"/>
    </source>
</evidence>
<dbReference type="PANTHER" id="PTHR42964:SF1">
    <property type="entry name" value="POLYKETIDE BIOSYNTHESIS ENOYL-COA HYDRATASE PKSH-RELATED"/>
    <property type="match status" value="1"/>
</dbReference>
<dbReference type="EMBL" id="CP011801">
    <property type="protein sequence ID" value="ALA56495.1"/>
    <property type="molecule type" value="Genomic_DNA"/>
</dbReference>
<dbReference type="AlphaFoldDB" id="A0A0K2G6E1"/>
<dbReference type="OrthoDB" id="9774843at2"/>
<dbReference type="STRING" id="42253.NITMOv2_0051"/>
<dbReference type="InterPro" id="IPR029045">
    <property type="entry name" value="ClpP/crotonase-like_dom_sf"/>
</dbReference>
<dbReference type="InterPro" id="IPR051683">
    <property type="entry name" value="Enoyl-CoA_Hydratase/Isomerase"/>
</dbReference>
<organism evidence="3 4">
    <name type="scientific">Nitrospira moscoviensis</name>
    <dbReference type="NCBI Taxonomy" id="42253"/>
    <lineage>
        <taxon>Bacteria</taxon>
        <taxon>Pseudomonadati</taxon>
        <taxon>Nitrospirota</taxon>
        <taxon>Nitrospiria</taxon>
        <taxon>Nitrospirales</taxon>
        <taxon>Nitrospiraceae</taxon>
        <taxon>Nitrospira</taxon>
    </lineage>
</organism>
<comment type="similarity">
    <text evidence="1">Belongs to the enoyl-CoA hydratase/isomerase family.</text>
</comment>
<dbReference type="Proteomes" id="UP000069205">
    <property type="component" value="Chromosome"/>
</dbReference>
<feature type="region of interest" description="Disordered" evidence="2">
    <location>
        <begin position="253"/>
        <end position="283"/>
    </location>
</feature>
<dbReference type="InterPro" id="IPR001753">
    <property type="entry name" value="Enoyl-CoA_hydra/iso"/>
</dbReference>